<dbReference type="PROSITE" id="PS50076">
    <property type="entry name" value="DNAJ_2"/>
    <property type="match status" value="1"/>
</dbReference>
<evidence type="ECO:0000259" key="2">
    <source>
        <dbReference type="PROSITE" id="PS50076"/>
    </source>
</evidence>
<dbReference type="SUPFAM" id="SSF46565">
    <property type="entry name" value="Chaperone J-domain"/>
    <property type="match status" value="1"/>
</dbReference>
<dbReference type="InterPro" id="IPR036869">
    <property type="entry name" value="J_dom_sf"/>
</dbReference>
<dbReference type="Gene3D" id="1.10.287.110">
    <property type="entry name" value="DnaJ domain"/>
    <property type="match status" value="1"/>
</dbReference>
<evidence type="ECO:0000313" key="3">
    <source>
        <dbReference type="EMBL" id="RGB81066.1"/>
    </source>
</evidence>
<dbReference type="SMART" id="SM00271">
    <property type="entry name" value="DnaJ"/>
    <property type="match status" value="1"/>
</dbReference>
<dbReference type="PRINTS" id="PR00625">
    <property type="entry name" value="JDOMAIN"/>
</dbReference>
<comment type="caution">
    <text evidence="3">The sequence shown here is derived from an EMBL/GenBank/DDBJ whole genome shotgun (WGS) entry which is preliminary data.</text>
</comment>
<dbReference type="GO" id="GO:0044183">
    <property type="term" value="F:protein folding chaperone"/>
    <property type="evidence" value="ECO:0007669"/>
    <property type="project" value="TreeGrafter"/>
</dbReference>
<dbReference type="SUPFAM" id="SSF48452">
    <property type="entry name" value="TPR-like"/>
    <property type="match status" value="1"/>
</dbReference>
<proteinExistence type="predicted"/>
<sequence length="247" mass="27119">MTDPYQVLGVSRDASNDEIKKAYRRLSRKYHPDANINNPNKEAAEAKFKEVQAAYNQIINEREHGTSGQSSAGYGGYGYGNSAGGQDFWGSFGGFGGYGSGYGGYGSQQQNQQNQYQDEDSLKFRAAANYINAGSYTEALHVLDSISNRNAQWYYLSALANARMGSNINAKEHARKAVELDPNNMQYRQLLSQLESGGQWYQDMGQSYGMPTINVSDWCCKILCLNAACGCLCPGAGCCGPGIFYYH</sequence>
<dbReference type="EMBL" id="QVEP01000007">
    <property type="protein sequence ID" value="RGB81066.1"/>
    <property type="molecule type" value="Genomic_DNA"/>
</dbReference>
<evidence type="ECO:0000313" key="4">
    <source>
        <dbReference type="Proteomes" id="UP000260773"/>
    </source>
</evidence>
<organism evidence="3 4">
    <name type="scientific">Coprococcus catus</name>
    <dbReference type="NCBI Taxonomy" id="116085"/>
    <lineage>
        <taxon>Bacteria</taxon>
        <taxon>Bacillati</taxon>
        <taxon>Bacillota</taxon>
        <taxon>Clostridia</taxon>
        <taxon>Lachnospirales</taxon>
        <taxon>Lachnospiraceae</taxon>
        <taxon>Coprococcus</taxon>
    </lineage>
</organism>
<reference evidence="3 4" key="1">
    <citation type="submission" date="2018-08" db="EMBL/GenBank/DDBJ databases">
        <title>A genome reference for cultivated species of the human gut microbiota.</title>
        <authorList>
            <person name="Zou Y."/>
            <person name="Xue W."/>
            <person name="Luo G."/>
        </authorList>
    </citation>
    <scope>NUCLEOTIDE SEQUENCE [LARGE SCALE GENOMIC DNA]</scope>
    <source>
        <strain evidence="3 4">AF45-17</strain>
    </source>
</reference>
<dbReference type="GO" id="GO:0051087">
    <property type="term" value="F:protein-folding chaperone binding"/>
    <property type="evidence" value="ECO:0007669"/>
    <property type="project" value="TreeGrafter"/>
</dbReference>
<dbReference type="AlphaFoldDB" id="A0A3E2TQY1"/>
<dbReference type="Proteomes" id="UP000260773">
    <property type="component" value="Unassembled WGS sequence"/>
</dbReference>
<keyword evidence="1" id="KW-0235">DNA replication</keyword>
<accession>A0A3E2TQY1</accession>
<dbReference type="GO" id="GO:0051082">
    <property type="term" value="F:unfolded protein binding"/>
    <property type="evidence" value="ECO:0007669"/>
    <property type="project" value="TreeGrafter"/>
</dbReference>
<protein>
    <submittedName>
        <fullName evidence="3">Molecular chaperone DnaJ</fullName>
    </submittedName>
</protein>
<dbReference type="CDD" id="cd06257">
    <property type="entry name" value="DnaJ"/>
    <property type="match status" value="1"/>
</dbReference>
<dbReference type="GO" id="GO:0005737">
    <property type="term" value="C:cytoplasm"/>
    <property type="evidence" value="ECO:0007669"/>
    <property type="project" value="TreeGrafter"/>
</dbReference>
<dbReference type="InterPro" id="IPR011990">
    <property type="entry name" value="TPR-like_helical_dom_sf"/>
</dbReference>
<gene>
    <name evidence="3" type="ORF">DW070_04550</name>
</gene>
<dbReference type="Gene3D" id="1.25.40.10">
    <property type="entry name" value="Tetratricopeptide repeat domain"/>
    <property type="match status" value="1"/>
</dbReference>
<dbReference type="PANTHER" id="PTHR43948:SF14">
    <property type="entry name" value="PROTEIN DNAJ, PUTATIVE-RELATED"/>
    <property type="match status" value="1"/>
</dbReference>
<dbReference type="InterPro" id="IPR001623">
    <property type="entry name" value="DnaJ_domain"/>
</dbReference>
<name>A0A3E2TQY1_9FIRM</name>
<dbReference type="Pfam" id="PF00226">
    <property type="entry name" value="DnaJ"/>
    <property type="match status" value="1"/>
</dbReference>
<dbReference type="GO" id="GO:0006260">
    <property type="term" value="P:DNA replication"/>
    <property type="evidence" value="ECO:0007669"/>
    <property type="project" value="UniProtKB-KW"/>
</dbReference>
<dbReference type="RefSeq" id="WP_015514575.1">
    <property type="nucleotide sequence ID" value="NZ_JAQDKA010000011.1"/>
</dbReference>
<evidence type="ECO:0000256" key="1">
    <source>
        <dbReference type="ARBA" id="ARBA00022705"/>
    </source>
</evidence>
<dbReference type="PANTHER" id="PTHR43948">
    <property type="entry name" value="DNAJ HOMOLOG SUBFAMILY B"/>
    <property type="match status" value="1"/>
</dbReference>
<feature type="domain" description="J" evidence="2">
    <location>
        <begin position="3"/>
        <end position="78"/>
    </location>
</feature>